<evidence type="ECO:0000256" key="2">
    <source>
        <dbReference type="SAM" id="SignalP"/>
    </source>
</evidence>
<feature type="transmembrane region" description="Helical" evidence="1">
    <location>
        <begin position="292"/>
        <end position="310"/>
    </location>
</feature>
<keyword evidence="1" id="KW-1133">Transmembrane helix</keyword>
<dbReference type="AlphaFoldDB" id="A0A5J6WM48"/>
<dbReference type="RefSeq" id="WP_019440635.1">
    <property type="nucleotide sequence ID" value="NZ_ALOE01000009.1"/>
</dbReference>
<protein>
    <submittedName>
        <fullName evidence="3">Protein BatD</fullName>
    </submittedName>
</protein>
<gene>
    <name evidence="3" type="ORF">FR932_10805</name>
</gene>
<dbReference type="PANTHER" id="PTHR40940">
    <property type="entry name" value="PROTEIN BATD-RELATED"/>
    <property type="match status" value="1"/>
</dbReference>
<dbReference type="EMBL" id="CP044399">
    <property type="protein sequence ID" value="QFI38301.1"/>
    <property type="molecule type" value="Genomic_DNA"/>
</dbReference>
<dbReference type="KEGG" id="mmaa:FR932_10805"/>
<evidence type="ECO:0000313" key="3">
    <source>
        <dbReference type="EMBL" id="QFI38301.1"/>
    </source>
</evidence>
<name>A0A5J6WM48_MORMI</name>
<dbReference type="InterPro" id="IPR025738">
    <property type="entry name" value="BatD"/>
</dbReference>
<dbReference type="PANTHER" id="PTHR40940:SF1">
    <property type="entry name" value="PROTEIN BATD"/>
    <property type="match status" value="1"/>
</dbReference>
<keyword evidence="1" id="KW-0472">Membrane</keyword>
<dbReference type="Proteomes" id="UP000327424">
    <property type="component" value="Chromosome"/>
</dbReference>
<sequence length="389" mass="43567">MNKIIILLLIVPQLLWAQSIPAEKQPQTTVITTTVNEYHPVVGQKVTISYLLAVKGYFNGATRFQLPSLSKARLAQTSQFAINGSTIIDGEKYATQLWQVDLYPEHSGLLELPPLTFHVQYKGTGEYKGAGENNGSEEDNHVSQLRSDSLAVFAYVPEPLKQIKKYIVSSDVQFVQRWSEPQVSYQVGDIIQREITINATDIKSIQIPAIKFPMVDGIQINVQEPKLDDQSNRGEQTASIKQTITYVIKQPGDYQLGGESLNWWHLGNGLQQGYFDTNTLKVSGISTLQKQGFIIISTVILLLLFSYLKYRKIPPSLNSQLKKSLKNKQWPRFIALLYQKADLHANLGLLQGNKNSETVAQLFEASYQAPAKTAGKDKLSACKLKELIK</sequence>
<feature type="signal peptide" evidence="2">
    <location>
        <begin position="1"/>
        <end position="17"/>
    </location>
</feature>
<feature type="chain" id="PRO_5023817647" evidence="2">
    <location>
        <begin position="18"/>
        <end position="389"/>
    </location>
</feature>
<proteinExistence type="predicted"/>
<keyword evidence="2" id="KW-0732">Signal</keyword>
<organism evidence="3 4">
    <name type="scientific">Moritella marina ATCC 15381</name>
    <dbReference type="NCBI Taxonomy" id="1202962"/>
    <lineage>
        <taxon>Bacteria</taxon>
        <taxon>Pseudomonadati</taxon>
        <taxon>Pseudomonadota</taxon>
        <taxon>Gammaproteobacteria</taxon>
        <taxon>Alteromonadales</taxon>
        <taxon>Moritellaceae</taxon>
        <taxon>Moritella</taxon>
    </lineage>
</organism>
<keyword evidence="1" id="KW-0812">Transmembrane</keyword>
<keyword evidence="4" id="KW-1185">Reference proteome</keyword>
<dbReference type="OrthoDB" id="6400136at2"/>
<accession>A0A5J6WM48</accession>
<evidence type="ECO:0000256" key="1">
    <source>
        <dbReference type="SAM" id="Phobius"/>
    </source>
</evidence>
<reference evidence="3 4" key="1">
    <citation type="submission" date="2019-09" db="EMBL/GenBank/DDBJ databases">
        <title>Hybrid Assembly of the complete Genome of the Deep-Sea Bacterium Moritella marina from long Nanopore and Illumina reads.</title>
        <authorList>
            <person name="Magin S."/>
            <person name="Georgoulis A."/>
            <person name="Papadimitriou K."/>
            <person name="Iliakis G."/>
            <person name="Vorgias C.E."/>
        </authorList>
    </citation>
    <scope>NUCLEOTIDE SEQUENCE [LARGE SCALE GENOMIC DNA]</scope>
    <source>
        <strain evidence="3 4">MP-1</strain>
    </source>
</reference>
<evidence type="ECO:0000313" key="4">
    <source>
        <dbReference type="Proteomes" id="UP000327424"/>
    </source>
</evidence>